<sequence>MQNFLNLLQKNTADILNNNPDALKETAESYAALTDAQKQLVETSVVTADGMNALDKVKDYLTSHNGQPGGVNTGEDNSLLLFVLSTAVLALALLTLGRKSFRKKMRY</sequence>
<keyword evidence="1" id="KW-0812">Transmembrane</keyword>
<name>A0A645HCR7_9ZZZZ</name>
<feature type="transmembrane region" description="Helical" evidence="1">
    <location>
        <begin position="79"/>
        <end position="97"/>
    </location>
</feature>
<comment type="caution">
    <text evidence="2">The sequence shown here is derived from an EMBL/GenBank/DDBJ whole genome shotgun (WGS) entry which is preliminary data.</text>
</comment>
<evidence type="ECO:0000256" key="1">
    <source>
        <dbReference type="SAM" id="Phobius"/>
    </source>
</evidence>
<protein>
    <submittedName>
        <fullName evidence="2">Uncharacterized protein</fullName>
    </submittedName>
</protein>
<organism evidence="2">
    <name type="scientific">bioreactor metagenome</name>
    <dbReference type="NCBI Taxonomy" id="1076179"/>
    <lineage>
        <taxon>unclassified sequences</taxon>
        <taxon>metagenomes</taxon>
        <taxon>ecological metagenomes</taxon>
    </lineage>
</organism>
<keyword evidence="1" id="KW-0472">Membrane</keyword>
<accession>A0A645HCR7</accession>
<keyword evidence="1" id="KW-1133">Transmembrane helix</keyword>
<dbReference type="EMBL" id="VSSQ01091192">
    <property type="protein sequence ID" value="MPN36828.1"/>
    <property type="molecule type" value="Genomic_DNA"/>
</dbReference>
<reference evidence="2" key="1">
    <citation type="submission" date="2019-08" db="EMBL/GenBank/DDBJ databases">
        <authorList>
            <person name="Kucharzyk K."/>
            <person name="Murdoch R.W."/>
            <person name="Higgins S."/>
            <person name="Loffler F."/>
        </authorList>
    </citation>
    <scope>NUCLEOTIDE SEQUENCE</scope>
</reference>
<evidence type="ECO:0000313" key="2">
    <source>
        <dbReference type="EMBL" id="MPN36828.1"/>
    </source>
</evidence>
<dbReference type="AlphaFoldDB" id="A0A645HCR7"/>
<gene>
    <name evidence="2" type="ORF">SDC9_184340</name>
</gene>
<proteinExistence type="predicted"/>